<dbReference type="Gene3D" id="3.30.420.10">
    <property type="entry name" value="Ribonuclease H-like superfamily/Ribonuclease H"/>
    <property type="match status" value="1"/>
</dbReference>
<dbReference type="InterPro" id="IPR050951">
    <property type="entry name" value="Retrovirus_Pol_polyprotein"/>
</dbReference>
<dbReference type="InterPro" id="IPR036397">
    <property type="entry name" value="RNaseH_sf"/>
</dbReference>
<dbReference type="Proteomes" id="UP000478052">
    <property type="component" value="Unassembled WGS sequence"/>
</dbReference>
<dbReference type="Pfam" id="PF00665">
    <property type="entry name" value="rve"/>
    <property type="match status" value="1"/>
</dbReference>
<evidence type="ECO:0000259" key="1">
    <source>
        <dbReference type="PROSITE" id="PS50994"/>
    </source>
</evidence>
<dbReference type="SUPFAM" id="SSF53098">
    <property type="entry name" value="Ribonuclease H-like"/>
    <property type="match status" value="1"/>
</dbReference>
<dbReference type="GO" id="GO:0003676">
    <property type="term" value="F:nucleic acid binding"/>
    <property type="evidence" value="ECO:0007669"/>
    <property type="project" value="InterPro"/>
</dbReference>
<organism evidence="2 3">
    <name type="scientific">Aphis craccivora</name>
    <name type="common">Cowpea aphid</name>
    <dbReference type="NCBI Taxonomy" id="307492"/>
    <lineage>
        <taxon>Eukaryota</taxon>
        <taxon>Metazoa</taxon>
        <taxon>Ecdysozoa</taxon>
        <taxon>Arthropoda</taxon>
        <taxon>Hexapoda</taxon>
        <taxon>Insecta</taxon>
        <taxon>Pterygota</taxon>
        <taxon>Neoptera</taxon>
        <taxon>Paraneoptera</taxon>
        <taxon>Hemiptera</taxon>
        <taxon>Sternorrhyncha</taxon>
        <taxon>Aphidomorpha</taxon>
        <taxon>Aphidoidea</taxon>
        <taxon>Aphididae</taxon>
        <taxon>Aphidini</taxon>
        <taxon>Aphis</taxon>
        <taxon>Aphis</taxon>
    </lineage>
</organism>
<name>A0A6G0XZ82_APHCR</name>
<dbReference type="PANTHER" id="PTHR37984:SF5">
    <property type="entry name" value="PROTEIN NYNRIN-LIKE"/>
    <property type="match status" value="1"/>
</dbReference>
<accession>A0A6G0XZ82</accession>
<dbReference type="OrthoDB" id="6618553at2759"/>
<proteinExistence type="predicted"/>
<protein>
    <submittedName>
        <fullName evidence="2">Integrase catalytic domain-containing protein</fullName>
    </submittedName>
</protein>
<evidence type="ECO:0000313" key="2">
    <source>
        <dbReference type="EMBL" id="KAF0745995.1"/>
    </source>
</evidence>
<dbReference type="InterPro" id="IPR012337">
    <property type="entry name" value="RNaseH-like_sf"/>
</dbReference>
<evidence type="ECO:0000313" key="3">
    <source>
        <dbReference type="Proteomes" id="UP000478052"/>
    </source>
</evidence>
<keyword evidence="3" id="KW-1185">Reference proteome</keyword>
<sequence>SFIKSCRVCVNFSCSKVKEPLISHDIPELPFNKIGMDIAQFQGKHYIVISDYFSKWLEVEEMKGKTTSNVIEKLKKVFSRFGIPKIIVADNNPFNSIEFLKFCKQWDIKLSTCSPYFHQSNGLAEKSVDIVKGINTPVAGLSFSPAQLLQSRRLRSLINNFNEDCLKPIVVNPSMQIIKNKERQINSYNKNAGKKEKEFHPGKKVYIQKIFNKKWFPGIIVNKTEFPRSYIVKDVNGKLLRLNSSKN</sequence>
<comment type="caution">
    <text evidence="2">The sequence shown here is derived from an EMBL/GenBank/DDBJ whole genome shotgun (WGS) entry which is preliminary data.</text>
</comment>
<dbReference type="InterPro" id="IPR001584">
    <property type="entry name" value="Integrase_cat-core"/>
</dbReference>
<dbReference type="GO" id="GO:0015074">
    <property type="term" value="P:DNA integration"/>
    <property type="evidence" value="ECO:0007669"/>
    <property type="project" value="InterPro"/>
</dbReference>
<dbReference type="PANTHER" id="PTHR37984">
    <property type="entry name" value="PROTEIN CBG26694"/>
    <property type="match status" value="1"/>
</dbReference>
<dbReference type="AlphaFoldDB" id="A0A6G0XZ82"/>
<dbReference type="EMBL" id="VUJU01007369">
    <property type="protein sequence ID" value="KAF0745995.1"/>
    <property type="molecule type" value="Genomic_DNA"/>
</dbReference>
<dbReference type="PROSITE" id="PS50994">
    <property type="entry name" value="INTEGRASE"/>
    <property type="match status" value="1"/>
</dbReference>
<feature type="non-terminal residue" evidence="2">
    <location>
        <position position="1"/>
    </location>
</feature>
<gene>
    <name evidence="2" type="ORF">FWK35_00026561</name>
</gene>
<feature type="non-terminal residue" evidence="2">
    <location>
        <position position="247"/>
    </location>
</feature>
<reference evidence="2 3" key="1">
    <citation type="submission" date="2019-08" db="EMBL/GenBank/DDBJ databases">
        <title>Whole genome of Aphis craccivora.</title>
        <authorList>
            <person name="Voronova N.V."/>
            <person name="Shulinski R.S."/>
            <person name="Bandarenka Y.V."/>
            <person name="Zhorov D.G."/>
            <person name="Warner D."/>
        </authorList>
    </citation>
    <scope>NUCLEOTIDE SEQUENCE [LARGE SCALE GENOMIC DNA]</scope>
    <source>
        <strain evidence="2">180601</strain>
        <tissue evidence="2">Whole Body</tissue>
    </source>
</reference>
<feature type="domain" description="Integrase catalytic" evidence="1">
    <location>
        <begin position="26"/>
        <end position="181"/>
    </location>
</feature>